<proteinExistence type="predicted"/>
<organism evidence="2 3">
    <name type="scientific">Lentibacillus salicampi</name>
    <dbReference type="NCBI Taxonomy" id="175306"/>
    <lineage>
        <taxon>Bacteria</taxon>
        <taxon>Bacillati</taxon>
        <taxon>Bacillota</taxon>
        <taxon>Bacilli</taxon>
        <taxon>Bacillales</taxon>
        <taxon>Bacillaceae</taxon>
        <taxon>Lentibacillus</taxon>
    </lineage>
</organism>
<evidence type="ECO:0000313" key="2">
    <source>
        <dbReference type="EMBL" id="TFJ91777.1"/>
    </source>
</evidence>
<dbReference type="RefSeq" id="WP_135111155.1">
    <property type="nucleotide sequence ID" value="NZ_SRHY01000039.1"/>
</dbReference>
<protein>
    <recommendedName>
        <fullName evidence="4">Permease</fullName>
    </recommendedName>
</protein>
<feature type="transmembrane region" description="Helical" evidence="1">
    <location>
        <begin position="446"/>
        <end position="466"/>
    </location>
</feature>
<feature type="transmembrane region" description="Helical" evidence="1">
    <location>
        <begin position="361"/>
        <end position="394"/>
    </location>
</feature>
<feature type="transmembrane region" description="Helical" evidence="1">
    <location>
        <begin position="262"/>
        <end position="280"/>
    </location>
</feature>
<evidence type="ECO:0000256" key="1">
    <source>
        <dbReference type="SAM" id="Phobius"/>
    </source>
</evidence>
<keyword evidence="1" id="KW-0812">Transmembrane</keyword>
<reference evidence="2 3" key="1">
    <citation type="submission" date="2019-03" db="EMBL/GenBank/DDBJ databases">
        <title>Genome sequence of Lentibacillus salicampi ATCC BAA-719.</title>
        <authorList>
            <person name="Maclea K.S."/>
            <person name="Simoes Junior M."/>
        </authorList>
    </citation>
    <scope>NUCLEOTIDE SEQUENCE [LARGE SCALE GENOMIC DNA]</scope>
    <source>
        <strain evidence="2 3">ATCC BAA-719</strain>
    </source>
</reference>
<feature type="transmembrane region" description="Helical" evidence="1">
    <location>
        <begin position="56"/>
        <end position="76"/>
    </location>
</feature>
<gene>
    <name evidence="2" type="ORF">E4U82_15835</name>
</gene>
<comment type="caution">
    <text evidence="2">The sequence shown here is derived from an EMBL/GenBank/DDBJ whole genome shotgun (WGS) entry which is preliminary data.</text>
</comment>
<feature type="transmembrane region" description="Helical" evidence="1">
    <location>
        <begin position="31"/>
        <end position="49"/>
    </location>
</feature>
<accession>A0A4Y9A9G1</accession>
<sequence>MANTTKALRFIILLYVLLYFVTYFWEMEVLAGLHAIIGFIMLLLAVIHLKIHHFKLPLFLFLTGVAIMLMSGGSFLEDMRNGLRQMSNIVGLLAVVPAISWVLRSESYIEDIIGLAHKMLNTSRKFFTGVMVFTHFISYFLLFGAIPLMYHFVHDLLKHQKGEVWERYKATALLRAFALSTLWVISIPSFAFAVEALDASLWWAILQGLLLTVCGMVVAVIFSYVEEKRYGIDLTAGIKMEMDMVLEHTGSKKEQIHKTLEFGLLFLSLFGSIFLLHAVLSMELMILIPLVVVVWTVLYFLVKKRPAAFRRELKHYYVEGLAGRAYQFSVLTSAGVMIYGMNQTGIGEAIVNGVYALQEVLPFINILYFLPLIVIVLGFMGLGPLTVMVLVAGILESISLPYAPELVVLAVTSGSAISILLSPLIMPVIVLSGTNGLSPLKNGLTFNYQYAIVLYVMVQVYVQWMVHV</sequence>
<feature type="transmembrane region" description="Helical" evidence="1">
    <location>
        <begin position="286"/>
        <end position="302"/>
    </location>
</feature>
<dbReference type="AlphaFoldDB" id="A0A4Y9A9G1"/>
<keyword evidence="1" id="KW-0472">Membrane</keyword>
<feature type="transmembrane region" description="Helical" evidence="1">
    <location>
        <begin position="200"/>
        <end position="225"/>
    </location>
</feature>
<feature type="transmembrane region" description="Helical" evidence="1">
    <location>
        <begin position="7"/>
        <end position="25"/>
    </location>
</feature>
<dbReference type="OrthoDB" id="2813114at2"/>
<feature type="transmembrane region" description="Helical" evidence="1">
    <location>
        <begin position="406"/>
        <end position="426"/>
    </location>
</feature>
<keyword evidence="1" id="KW-1133">Transmembrane helix</keyword>
<evidence type="ECO:0000313" key="3">
    <source>
        <dbReference type="Proteomes" id="UP000298484"/>
    </source>
</evidence>
<evidence type="ECO:0008006" key="4">
    <source>
        <dbReference type="Google" id="ProtNLM"/>
    </source>
</evidence>
<feature type="transmembrane region" description="Helical" evidence="1">
    <location>
        <begin position="126"/>
        <end position="153"/>
    </location>
</feature>
<dbReference type="EMBL" id="SRHY01000039">
    <property type="protein sequence ID" value="TFJ91777.1"/>
    <property type="molecule type" value="Genomic_DNA"/>
</dbReference>
<name>A0A4Y9A9G1_9BACI</name>
<dbReference type="Proteomes" id="UP000298484">
    <property type="component" value="Unassembled WGS sequence"/>
</dbReference>
<feature type="transmembrane region" description="Helical" evidence="1">
    <location>
        <begin position="173"/>
        <end position="194"/>
    </location>
</feature>
<keyword evidence="3" id="KW-1185">Reference proteome</keyword>